<dbReference type="EMBL" id="CP071795">
    <property type="protein sequence ID" value="QTD37772.1"/>
    <property type="molecule type" value="Genomic_DNA"/>
</dbReference>
<organism evidence="1 2">
    <name type="scientific">Polaribacter batillariae</name>
    <dbReference type="NCBI Taxonomy" id="2808900"/>
    <lineage>
        <taxon>Bacteria</taxon>
        <taxon>Pseudomonadati</taxon>
        <taxon>Bacteroidota</taxon>
        <taxon>Flavobacteriia</taxon>
        <taxon>Flavobacteriales</taxon>
        <taxon>Flavobacteriaceae</taxon>
    </lineage>
</organism>
<sequence length="159" mass="19170">MKKVILRTVFISLLIFSCKRKQVDIPIFSYSILNDSVKNFKLNVNEKEPIIHYEYFHQKDTIKRLFFKYNSDKDLLISNLDTFYFNKKTYNSKSLQFKFYQKKEINSHKRFLVFNKNYGLLANLAYGSDYLFLKDSISEMDKKLLFKALFYDLNKIETD</sequence>
<evidence type="ECO:0000313" key="1">
    <source>
        <dbReference type="EMBL" id="QTD37772.1"/>
    </source>
</evidence>
<reference evidence="1 2" key="1">
    <citation type="submission" date="2021-03" db="EMBL/GenBank/DDBJ databases">
        <title>Complete genome of Polaribacter_sp.G4M1.</title>
        <authorList>
            <person name="Jeong S.W."/>
            <person name="Bae J.W."/>
        </authorList>
    </citation>
    <scope>NUCLEOTIDE SEQUENCE [LARGE SCALE GENOMIC DNA]</scope>
    <source>
        <strain evidence="1 2">G4M1</strain>
    </source>
</reference>
<proteinExistence type="predicted"/>
<evidence type="ECO:0008006" key="3">
    <source>
        <dbReference type="Google" id="ProtNLM"/>
    </source>
</evidence>
<name>A0ABX7SU67_9FLAO</name>
<accession>A0ABX7SU67</accession>
<keyword evidence="2" id="KW-1185">Reference proteome</keyword>
<gene>
    <name evidence="1" type="ORF">JL193_00205</name>
</gene>
<protein>
    <recommendedName>
        <fullName evidence="3">Lipoprotein</fullName>
    </recommendedName>
</protein>
<dbReference type="Proteomes" id="UP000663935">
    <property type="component" value="Chromosome"/>
</dbReference>
<dbReference type="PROSITE" id="PS51257">
    <property type="entry name" value="PROKAR_LIPOPROTEIN"/>
    <property type="match status" value="1"/>
</dbReference>
<evidence type="ECO:0000313" key="2">
    <source>
        <dbReference type="Proteomes" id="UP000663935"/>
    </source>
</evidence>
<dbReference type="RefSeq" id="WP_207971931.1">
    <property type="nucleotide sequence ID" value="NZ_CP071795.1"/>
</dbReference>